<dbReference type="AlphaFoldDB" id="A0A1N7LLN3"/>
<keyword evidence="1" id="KW-0472">Membrane</keyword>
<evidence type="ECO:0000313" key="2">
    <source>
        <dbReference type="EMBL" id="SIS74702.1"/>
    </source>
</evidence>
<gene>
    <name evidence="2" type="ORF">SAMN05421785_102328</name>
</gene>
<proteinExistence type="predicted"/>
<name>A0A1N7LLN3_9FLAO</name>
<dbReference type="OrthoDB" id="1260524at2"/>
<evidence type="ECO:0000313" key="3">
    <source>
        <dbReference type="Proteomes" id="UP000185781"/>
    </source>
</evidence>
<dbReference type="Proteomes" id="UP000185781">
    <property type="component" value="Unassembled WGS sequence"/>
</dbReference>
<evidence type="ECO:0000256" key="1">
    <source>
        <dbReference type="SAM" id="Phobius"/>
    </source>
</evidence>
<reference evidence="2 3" key="1">
    <citation type="submission" date="2017-01" db="EMBL/GenBank/DDBJ databases">
        <authorList>
            <person name="Mah S.A."/>
            <person name="Swanson W.J."/>
            <person name="Moy G.W."/>
            <person name="Vacquier V.D."/>
        </authorList>
    </citation>
    <scope>NUCLEOTIDE SEQUENCE [LARGE SCALE GENOMIC DNA]</scope>
    <source>
        <strain evidence="2 3">DSM 18014</strain>
    </source>
</reference>
<dbReference type="EMBL" id="FTOV01000002">
    <property type="protein sequence ID" value="SIS74702.1"/>
    <property type="molecule type" value="Genomic_DNA"/>
</dbReference>
<protein>
    <submittedName>
        <fullName evidence="2">Uncharacterized protein</fullName>
    </submittedName>
</protein>
<dbReference type="RefSeq" id="WP_076390792.1">
    <property type="nucleotide sequence ID" value="NZ_FTOV01000002.1"/>
</dbReference>
<sequence length="139" mass="15669">MKNIFLSLMVFVVMSLLNAQFTDWSLVFTDGKSGGIAMAPIAVLLSGLMVSAIGFLTVLIFNKTYNTILKNAFLFEIIYLFTLIISGANPFAYFTGGEEILFLDFLLYLNSFFVLLMMFLIDRLYSKINLAKSKNNIDQ</sequence>
<feature type="transmembrane region" description="Helical" evidence="1">
    <location>
        <begin position="35"/>
        <end position="61"/>
    </location>
</feature>
<accession>A0A1N7LLN3</accession>
<keyword evidence="1" id="KW-1133">Transmembrane helix</keyword>
<dbReference type="STRING" id="373672.SAMN05421785_102328"/>
<feature type="transmembrane region" description="Helical" evidence="1">
    <location>
        <begin position="73"/>
        <end position="93"/>
    </location>
</feature>
<feature type="transmembrane region" description="Helical" evidence="1">
    <location>
        <begin position="105"/>
        <end position="125"/>
    </location>
</feature>
<keyword evidence="1" id="KW-0812">Transmembrane</keyword>
<organism evidence="2 3">
    <name type="scientific">Chryseobacterium gambrini</name>
    <dbReference type="NCBI Taxonomy" id="373672"/>
    <lineage>
        <taxon>Bacteria</taxon>
        <taxon>Pseudomonadati</taxon>
        <taxon>Bacteroidota</taxon>
        <taxon>Flavobacteriia</taxon>
        <taxon>Flavobacteriales</taxon>
        <taxon>Weeksellaceae</taxon>
        <taxon>Chryseobacterium group</taxon>
        <taxon>Chryseobacterium</taxon>
    </lineage>
</organism>